<name>A0A0L6UJC2_9BASI</name>
<dbReference type="VEuPathDB" id="FungiDB:VP01_5532g1"/>
<feature type="compositionally biased region" description="Basic and acidic residues" evidence="1">
    <location>
        <begin position="394"/>
        <end position="403"/>
    </location>
</feature>
<dbReference type="Proteomes" id="UP000037035">
    <property type="component" value="Unassembled WGS sequence"/>
</dbReference>
<keyword evidence="3" id="KW-1185">Reference proteome</keyword>
<proteinExistence type="predicted"/>
<feature type="region of interest" description="Disordered" evidence="1">
    <location>
        <begin position="384"/>
        <end position="403"/>
    </location>
</feature>
<gene>
    <name evidence="2" type="ORF">VP01_5532g1</name>
</gene>
<organism evidence="2 3">
    <name type="scientific">Puccinia sorghi</name>
    <dbReference type="NCBI Taxonomy" id="27349"/>
    <lineage>
        <taxon>Eukaryota</taxon>
        <taxon>Fungi</taxon>
        <taxon>Dikarya</taxon>
        <taxon>Basidiomycota</taxon>
        <taxon>Pucciniomycotina</taxon>
        <taxon>Pucciniomycetes</taxon>
        <taxon>Pucciniales</taxon>
        <taxon>Pucciniaceae</taxon>
        <taxon>Puccinia</taxon>
    </lineage>
</organism>
<protein>
    <submittedName>
        <fullName evidence="2">Uncharacterized protein</fullName>
    </submittedName>
</protein>
<evidence type="ECO:0000313" key="3">
    <source>
        <dbReference type="Proteomes" id="UP000037035"/>
    </source>
</evidence>
<reference evidence="2 3" key="1">
    <citation type="submission" date="2015-08" db="EMBL/GenBank/DDBJ databases">
        <title>Next Generation Sequencing and Analysis of the Genome of Puccinia sorghi L Schw, the Causal Agent of Maize Common Rust.</title>
        <authorList>
            <person name="Rochi L."/>
            <person name="Burguener G."/>
            <person name="Darino M."/>
            <person name="Turjanski A."/>
            <person name="Kreff E."/>
            <person name="Dieguez M.J."/>
            <person name="Sacco F."/>
        </authorList>
    </citation>
    <scope>NUCLEOTIDE SEQUENCE [LARGE SCALE GENOMIC DNA]</scope>
    <source>
        <strain evidence="2 3">RO10H11247</strain>
    </source>
</reference>
<accession>A0A0L6UJC2</accession>
<evidence type="ECO:0000256" key="1">
    <source>
        <dbReference type="SAM" id="MobiDB-lite"/>
    </source>
</evidence>
<dbReference type="EMBL" id="LAVV01010755">
    <property type="protein sequence ID" value="KNZ48618.1"/>
    <property type="molecule type" value="Genomic_DNA"/>
</dbReference>
<sequence>MAAWLEHAACQLQAVEHVFFCSAWGLFCYNTRNNIHLIFLPQKTHKKLLRFPCSTCILPCNCHHTCKTLLSSLHCAPKMGSELNMNVAGVDDLPCFGRLSCIKIQSEQLVGIHASCPEKFELPFRLACTGFMNTSGVLIALPSSDGPIGQNPQQKELRTQDENVKLEETEVGWQQRLDGNNFLFSNSNPNCLALSSNSSAQFRFSQVHFNRHLIIGCKKGNNCVGKYSGKDNRATLVLQNYKYLQPRTNQGGFDGPSFYVIASSDAFIMNHGWNEYVRKVWLGTDNLSRLPQKYGHVGDPNWGNIFSLRTLYIPHYSQPPQLTSLPPAITCRLLPLLPPPLVACLLLPPCLHTVTSPPTPLLAHSQPWPQPSPRSSQLRILRPPHAASSLPAAVERKTVSVGN</sequence>
<dbReference type="AlphaFoldDB" id="A0A0L6UJC2"/>
<evidence type="ECO:0000313" key="2">
    <source>
        <dbReference type="EMBL" id="KNZ48618.1"/>
    </source>
</evidence>
<comment type="caution">
    <text evidence="2">The sequence shown here is derived from an EMBL/GenBank/DDBJ whole genome shotgun (WGS) entry which is preliminary data.</text>
</comment>